<feature type="compositionally biased region" description="Basic and acidic residues" evidence="1">
    <location>
        <begin position="14"/>
        <end position="28"/>
    </location>
</feature>
<keyword evidence="3" id="KW-1185">Reference proteome</keyword>
<feature type="compositionally biased region" description="Polar residues" evidence="1">
    <location>
        <begin position="1"/>
        <end position="10"/>
    </location>
</feature>
<feature type="compositionally biased region" description="Basic residues" evidence="1">
    <location>
        <begin position="49"/>
        <end position="62"/>
    </location>
</feature>
<gene>
    <name evidence="2" type="ORF">MQN93_42265</name>
</gene>
<accession>A0ABS9XXL3</accession>
<feature type="region of interest" description="Disordered" evidence="1">
    <location>
        <begin position="1"/>
        <end position="66"/>
    </location>
</feature>
<name>A0ABS9XXL3_9ACTN</name>
<evidence type="ECO:0000313" key="3">
    <source>
        <dbReference type="Proteomes" id="UP001165270"/>
    </source>
</evidence>
<comment type="caution">
    <text evidence="2">The sequence shown here is derived from an EMBL/GenBank/DDBJ whole genome shotgun (WGS) entry which is preliminary data.</text>
</comment>
<sequence>MADNGSANRANNRRYREQQRASHTRIDLESGAEWIPPRVPRNNYQAQGKKQRQQARRQKTTNRTKNNTREYHIHINKGGNDGGGAQGQWSKSSPIGDAEFLSAGHVRAFAERGRRAMRQAAMDFAYAHEALRAVLREVPPPQGESRGQMYMKANRTARSLKRAANAAQAASAHSARTWPAFMREYQPWLDAMGGPRKQARRPMNFGA</sequence>
<evidence type="ECO:0000256" key="1">
    <source>
        <dbReference type="SAM" id="MobiDB-lite"/>
    </source>
</evidence>
<evidence type="ECO:0000313" key="2">
    <source>
        <dbReference type="EMBL" id="MCI3246337.1"/>
    </source>
</evidence>
<proteinExistence type="predicted"/>
<dbReference type="NCBIfam" id="NF041213">
    <property type="entry name" value="plasmid_TraA"/>
    <property type="match status" value="1"/>
</dbReference>
<dbReference type="EMBL" id="JALDAX010000032">
    <property type="protein sequence ID" value="MCI3246337.1"/>
    <property type="molecule type" value="Genomic_DNA"/>
</dbReference>
<dbReference type="InterPro" id="IPR053789">
    <property type="entry name" value="TraA-like"/>
</dbReference>
<dbReference type="Proteomes" id="UP001165270">
    <property type="component" value="Unassembled WGS sequence"/>
</dbReference>
<organism evidence="2 3">
    <name type="scientific">Streptomyces spinosisporus</name>
    <dbReference type="NCBI Taxonomy" id="2927582"/>
    <lineage>
        <taxon>Bacteria</taxon>
        <taxon>Bacillati</taxon>
        <taxon>Actinomycetota</taxon>
        <taxon>Actinomycetes</taxon>
        <taxon>Kitasatosporales</taxon>
        <taxon>Streptomycetaceae</taxon>
        <taxon>Streptomyces</taxon>
    </lineage>
</organism>
<dbReference type="RefSeq" id="WP_242713688.1">
    <property type="nucleotide sequence ID" value="NZ_JALDAX010000032.1"/>
</dbReference>
<reference evidence="2" key="1">
    <citation type="submission" date="2022-03" db="EMBL/GenBank/DDBJ databases">
        <title>Streptomyces 7R015 and 7R016 isolated from Barleria lupulina in Thailand.</title>
        <authorList>
            <person name="Kanchanasin P."/>
            <person name="Phongsopitanun W."/>
            <person name="Tanasupawat S."/>
        </authorList>
    </citation>
    <scope>NUCLEOTIDE SEQUENCE</scope>
    <source>
        <strain evidence="2">7R016</strain>
    </source>
</reference>
<protein>
    <submittedName>
        <fullName evidence="2">Uncharacterized protein</fullName>
    </submittedName>
</protein>